<dbReference type="GO" id="GO:0004222">
    <property type="term" value="F:metalloendopeptidase activity"/>
    <property type="evidence" value="ECO:0007669"/>
    <property type="project" value="InterPro"/>
</dbReference>
<dbReference type="InterPro" id="IPR021190">
    <property type="entry name" value="Pept_M10A"/>
</dbReference>
<evidence type="ECO:0000256" key="9">
    <source>
        <dbReference type="ARBA" id="ARBA00023145"/>
    </source>
</evidence>
<feature type="compositionally biased region" description="Low complexity" evidence="14">
    <location>
        <begin position="288"/>
        <end position="301"/>
    </location>
</feature>
<feature type="binding site" evidence="12">
    <location>
        <position position="147"/>
    </location>
    <ligand>
        <name>Ca(2+)</name>
        <dbReference type="ChEBI" id="CHEBI:29108"/>
        <label>1</label>
    </ligand>
</feature>
<feature type="compositionally biased region" description="Low complexity" evidence="14">
    <location>
        <begin position="309"/>
        <end position="329"/>
    </location>
</feature>
<evidence type="ECO:0000256" key="2">
    <source>
        <dbReference type="ARBA" id="ARBA00022670"/>
    </source>
</evidence>
<evidence type="ECO:0000256" key="4">
    <source>
        <dbReference type="ARBA" id="ARBA00022729"/>
    </source>
</evidence>
<dbReference type="SUPFAM" id="SSF47090">
    <property type="entry name" value="PGBD-like"/>
    <property type="match status" value="1"/>
</dbReference>
<keyword evidence="3 11" id="KW-0479">Metal-binding</keyword>
<evidence type="ECO:0000256" key="6">
    <source>
        <dbReference type="ARBA" id="ARBA00022801"/>
    </source>
</evidence>
<evidence type="ECO:0000256" key="3">
    <source>
        <dbReference type="ARBA" id="ARBA00022723"/>
    </source>
</evidence>
<feature type="domain" description="Peptidase metallopeptidase" evidence="16">
    <location>
        <begin position="128"/>
        <end position="283"/>
    </location>
</feature>
<feature type="repeat" description="Hemopexin" evidence="13">
    <location>
        <begin position="371"/>
        <end position="421"/>
    </location>
</feature>
<dbReference type="Pfam" id="PF00413">
    <property type="entry name" value="Peptidase_M10"/>
    <property type="match status" value="1"/>
</dbReference>
<dbReference type="GO" id="GO:0006508">
    <property type="term" value="P:proteolysis"/>
    <property type="evidence" value="ECO:0007669"/>
    <property type="project" value="UniProtKB-KW"/>
</dbReference>
<feature type="binding site" evidence="12">
    <location>
        <position position="475"/>
    </location>
    <ligand>
        <name>Ca(2+)</name>
        <dbReference type="ChEBI" id="CHEBI:29108"/>
        <label>5</label>
    </ligand>
</feature>
<dbReference type="CDD" id="cd04278">
    <property type="entry name" value="ZnMc_MMP"/>
    <property type="match status" value="1"/>
</dbReference>
<evidence type="ECO:0000256" key="13">
    <source>
        <dbReference type="PROSITE-ProRule" id="PRU01011"/>
    </source>
</evidence>
<dbReference type="InterPro" id="IPR000585">
    <property type="entry name" value="Hemopexin-like_dom"/>
</dbReference>
<keyword evidence="4 15" id="KW-0732">Signal</keyword>
<evidence type="ECO:0000256" key="7">
    <source>
        <dbReference type="ARBA" id="ARBA00022833"/>
    </source>
</evidence>
<dbReference type="PROSITE" id="PS51642">
    <property type="entry name" value="HEMOPEXIN_2"/>
    <property type="match status" value="4"/>
</dbReference>
<dbReference type="EMBL" id="CAJFCJ010000022">
    <property type="protein sequence ID" value="CAD5124739.1"/>
    <property type="molecule type" value="Genomic_DNA"/>
</dbReference>
<dbReference type="AlphaFoldDB" id="A0A7I8W9C9"/>
<dbReference type="SUPFAM" id="SSF55486">
    <property type="entry name" value="Metalloproteases ('zincins'), catalytic domain"/>
    <property type="match status" value="1"/>
</dbReference>
<feature type="repeat" description="Hemopexin" evidence="13">
    <location>
        <begin position="469"/>
        <end position="515"/>
    </location>
</feature>
<feature type="repeat" description="Hemopexin" evidence="13">
    <location>
        <begin position="422"/>
        <end position="467"/>
    </location>
</feature>
<feature type="binding site" evidence="12">
    <location>
        <position position="520"/>
    </location>
    <ligand>
        <name>Ca(2+)</name>
        <dbReference type="ChEBI" id="CHEBI:29108"/>
        <label>4</label>
    </ligand>
</feature>
<feature type="binding site" evidence="12">
    <location>
        <position position="218"/>
    </location>
    <ligand>
        <name>Zn(2+)</name>
        <dbReference type="ChEBI" id="CHEBI:29105"/>
        <label>1</label>
    </ligand>
</feature>
<dbReference type="GO" id="GO:0030574">
    <property type="term" value="P:collagen catabolic process"/>
    <property type="evidence" value="ECO:0007669"/>
    <property type="project" value="TreeGrafter"/>
</dbReference>
<dbReference type="Proteomes" id="UP000549394">
    <property type="component" value="Unassembled WGS sequence"/>
</dbReference>
<feature type="binding site" evidence="12">
    <location>
        <position position="205"/>
    </location>
    <ligand>
        <name>Zn(2+)</name>
        <dbReference type="ChEBI" id="CHEBI:29105"/>
        <label>1</label>
    </ligand>
</feature>
<dbReference type="InterPro" id="IPR036365">
    <property type="entry name" value="PGBD-like_sf"/>
</dbReference>
<feature type="binding site" evidence="12">
    <location>
        <position position="180"/>
    </location>
    <ligand>
        <name>Ca(2+)</name>
        <dbReference type="ChEBI" id="CHEBI:29108"/>
        <label>2</label>
    </ligand>
</feature>
<feature type="binding site" evidence="11">
    <location>
        <position position="249"/>
    </location>
    <ligand>
        <name>Zn(2+)</name>
        <dbReference type="ChEBI" id="CHEBI:29105"/>
        <label>2</label>
        <note>catalytic</note>
    </ligand>
</feature>
<feature type="signal peptide" evidence="15">
    <location>
        <begin position="1"/>
        <end position="32"/>
    </location>
</feature>
<keyword evidence="5" id="KW-0677">Repeat</keyword>
<evidence type="ECO:0000313" key="18">
    <source>
        <dbReference type="Proteomes" id="UP000549394"/>
    </source>
</evidence>
<feature type="binding site" evidence="12">
    <location>
        <position position="190"/>
    </location>
    <ligand>
        <name>Zn(2+)</name>
        <dbReference type="ChEBI" id="CHEBI:29105"/>
        <label>1</label>
    </ligand>
</feature>
<dbReference type="Gene3D" id="2.110.10.10">
    <property type="entry name" value="Hemopexin-like domain"/>
    <property type="match status" value="1"/>
</dbReference>
<feature type="binding site" evidence="12">
    <location>
        <position position="221"/>
    </location>
    <ligand>
        <name>Ca(2+)</name>
        <dbReference type="ChEBI" id="CHEBI:29108"/>
        <label>1</label>
    </ligand>
</feature>
<dbReference type="PANTHER" id="PTHR10201">
    <property type="entry name" value="MATRIX METALLOPROTEINASE"/>
    <property type="match status" value="1"/>
</dbReference>
<feature type="repeat" description="Hemopexin" evidence="13">
    <location>
        <begin position="516"/>
        <end position="563"/>
    </location>
</feature>
<comment type="caution">
    <text evidence="17">The sequence shown here is derived from an EMBL/GenBank/DDBJ whole genome shotgun (WGS) entry which is preliminary data.</text>
</comment>
<evidence type="ECO:0000256" key="14">
    <source>
        <dbReference type="SAM" id="MobiDB-lite"/>
    </source>
</evidence>
<dbReference type="SUPFAM" id="SSF50923">
    <property type="entry name" value="Hemopexin-like domain"/>
    <property type="match status" value="1"/>
</dbReference>
<dbReference type="GO" id="GO:0031012">
    <property type="term" value="C:extracellular matrix"/>
    <property type="evidence" value="ECO:0007669"/>
    <property type="project" value="InterPro"/>
</dbReference>
<gene>
    <name evidence="17" type="ORF">DGYR_LOCUS12231</name>
</gene>
<dbReference type="InterPro" id="IPR001818">
    <property type="entry name" value="Pept_M10_metallopeptidase"/>
</dbReference>
<feature type="binding site" evidence="12">
    <location>
        <position position="428"/>
    </location>
    <ligand>
        <name>Ca(2+)</name>
        <dbReference type="ChEBI" id="CHEBI:29108"/>
        <label>5</label>
    </ligand>
</feature>
<comment type="similarity">
    <text evidence="1">Belongs to the peptidase M10A family.</text>
</comment>
<reference evidence="17 18" key="1">
    <citation type="submission" date="2020-08" db="EMBL/GenBank/DDBJ databases">
        <authorList>
            <person name="Hejnol A."/>
        </authorList>
    </citation>
    <scope>NUCLEOTIDE SEQUENCE [LARGE SCALE GENOMIC DNA]</scope>
</reference>
<dbReference type="SMART" id="SM00235">
    <property type="entry name" value="ZnMc"/>
    <property type="match status" value="1"/>
</dbReference>
<feature type="binding site" evidence="11">
    <location>
        <position position="239"/>
    </location>
    <ligand>
        <name>Zn(2+)</name>
        <dbReference type="ChEBI" id="CHEBI:29105"/>
        <label>2</label>
        <note>catalytic</note>
    </ligand>
</feature>
<evidence type="ECO:0000256" key="8">
    <source>
        <dbReference type="ARBA" id="ARBA00023049"/>
    </source>
</evidence>
<protein>
    <recommendedName>
        <fullName evidence="16">Peptidase metallopeptidase domain-containing protein</fullName>
    </recommendedName>
</protein>
<keyword evidence="6" id="KW-0378">Hydrolase</keyword>
<evidence type="ECO:0000256" key="12">
    <source>
        <dbReference type="PIRSR" id="PIRSR621190-2"/>
    </source>
</evidence>
<dbReference type="InterPro" id="IPR036375">
    <property type="entry name" value="Hemopexin-like_dom_sf"/>
</dbReference>
<dbReference type="OrthoDB" id="406838at2759"/>
<dbReference type="InterPro" id="IPR024079">
    <property type="entry name" value="MetalloPept_cat_dom_sf"/>
</dbReference>
<keyword evidence="9" id="KW-0865">Zymogen</keyword>
<feature type="binding site" evidence="12">
    <location>
        <position position="377"/>
    </location>
    <ligand>
        <name>Ca(2+)</name>
        <dbReference type="ChEBI" id="CHEBI:29108"/>
        <label>5</label>
    </ligand>
</feature>
<accession>A0A7I8W9C9</accession>
<dbReference type="InterPro" id="IPR006026">
    <property type="entry name" value="Peptidase_Metallo"/>
</dbReference>
<dbReference type="Gene3D" id="3.40.390.10">
    <property type="entry name" value="Collagenase (Catalytic Domain)"/>
    <property type="match status" value="1"/>
</dbReference>
<keyword evidence="8" id="KW-0482">Metalloprotease</keyword>
<feature type="binding site" evidence="12">
    <location>
        <position position="375"/>
    </location>
    <ligand>
        <name>Ca(2+)</name>
        <dbReference type="ChEBI" id="CHEBI:29108"/>
        <label>4</label>
    </ligand>
</feature>
<feature type="binding site" description="in inhibited form" evidence="12">
    <location>
        <position position="105"/>
    </location>
    <ligand>
        <name>Zn(2+)</name>
        <dbReference type="ChEBI" id="CHEBI:29105"/>
        <label>2</label>
        <note>catalytic</note>
    </ligand>
</feature>
<evidence type="ECO:0000259" key="16">
    <source>
        <dbReference type="SMART" id="SM00235"/>
    </source>
</evidence>
<evidence type="ECO:0000313" key="17">
    <source>
        <dbReference type="EMBL" id="CAD5124739.1"/>
    </source>
</evidence>
<dbReference type="CDD" id="cd00094">
    <property type="entry name" value="HX"/>
    <property type="match status" value="1"/>
</dbReference>
<sequence>MICFKLFLSITFRIFLLCCLFIFPSPSSIANAKSIGTDDILFAEKYLQTYEGYIKPRHADGSSRIDPTTTEEFQNSIRYLQKLAGLEETGELNDETIKKMKQPRCGNPDRTPSSSLTVDSRRKRYATHFFSWEKTHLTYTITAYTNDVSIEETERVFITALNIWSEHSSLTFERVSFNADLRIKFATGKHGDTFPFDTKGSILAHAFYPASDLEGEIHFNDAVKFTLTKGSNLLQVAVHEIGHALGLHHSTIPEAVMTPFFEYRPTFALHQDDKDGIQDLYGPRPAITTSTTESKPTTSERVTTEVKETSSTTAAATTRTTTAASASATTTTTATTTATVPSTRSTAEISTVGSSVGAITTQTAVDEACKMKKFDAIMGTYDNHLYVFANDLVYKLDETPITGSHLVEGYPKLISEEFYSAPSNVNAALYLGDRSYIIKGDTFWVYDKHRNLLAPSPGKINEDGFYGVPNDIDSAFVYSGNYMVYFTKGNEYYRYDFYGVDDSLFPQSLNNFLGAPYSLDGAALFSNGYTYFFNSQDYYRIDDFNAAVFDDYPKNFLQEYFGCPKVGDNSRKPNIGNGGKRTGELAEPKVFDPEKLKRNRESTRLVYERKSPFQSSSINVHSNPLLVTVALLLSQMAVQKLIFN</sequence>
<comment type="cofactor">
    <cofactor evidence="12">
        <name>Zn(2+)</name>
        <dbReference type="ChEBI" id="CHEBI:29105"/>
    </cofactor>
    <text evidence="12">Binds 2 Zn(2+) ions per subunit.</text>
</comment>
<dbReference type="GO" id="GO:0008270">
    <property type="term" value="F:zinc ion binding"/>
    <property type="evidence" value="ECO:0007669"/>
    <property type="project" value="InterPro"/>
</dbReference>
<comment type="cofactor">
    <cofactor evidence="12">
        <name>Ca(2+)</name>
        <dbReference type="ChEBI" id="CHEBI:29108"/>
    </cofactor>
    <text evidence="12">Can bind about 5 Ca(2+) ions per subunit.</text>
</comment>
<keyword evidence="12" id="KW-0106">Calcium</keyword>
<organism evidence="17 18">
    <name type="scientific">Dimorphilus gyrociliatus</name>
    <dbReference type="NCBI Taxonomy" id="2664684"/>
    <lineage>
        <taxon>Eukaryota</taxon>
        <taxon>Metazoa</taxon>
        <taxon>Spiralia</taxon>
        <taxon>Lophotrochozoa</taxon>
        <taxon>Annelida</taxon>
        <taxon>Polychaeta</taxon>
        <taxon>Polychaeta incertae sedis</taxon>
        <taxon>Dinophilidae</taxon>
        <taxon>Dimorphilus</taxon>
    </lineage>
</organism>
<keyword evidence="18" id="KW-1185">Reference proteome</keyword>
<feature type="active site" evidence="10">
    <location>
        <position position="240"/>
    </location>
</feature>
<feature type="region of interest" description="Disordered" evidence="14">
    <location>
        <begin position="274"/>
        <end position="329"/>
    </location>
</feature>
<feature type="binding site" evidence="12">
    <location>
        <position position="192"/>
    </location>
    <ligand>
        <name>Zn(2+)</name>
        <dbReference type="ChEBI" id="CHEBI:29105"/>
        <label>1</label>
    </ligand>
</feature>
<evidence type="ECO:0000256" key="11">
    <source>
        <dbReference type="PIRSR" id="PIRSR001191-2"/>
    </source>
</evidence>
<dbReference type="PIRSF" id="PIRSF001191">
    <property type="entry name" value="Peptidase_M10A_matrix"/>
    <property type="match status" value="1"/>
</dbReference>
<feature type="chain" id="PRO_5029780149" description="Peptidase metallopeptidase domain-containing protein" evidence="15">
    <location>
        <begin position="33"/>
        <end position="644"/>
    </location>
</feature>
<dbReference type="InterPro" id="IPR033739">
    <property type="entry name" value="M10A_MMP"/>
</dbReference>
<feature type="binding site" evidence="12">
    <location>
        <position position="197"/>
    </location>
    <ligand>
        <name>Ca(2+)</name>
        <dbReference type="ChEBI" id="CHEBI:29108"/>
        <label>3</label>
    </ligand>
</feature>
<evidence type="ECO:0000256" key="15">
    <source>
        <dbReference type="SAM" id="SignalP"/>
    </source>
</evidence>
<dbReference type="InterPro" id="IPR018487">
    <property type="entry name" value="Hemopexin-like_repeat"/>
</dbReference>
<dbReference type="PRINTS" id="PR00138">
    <property type="entry name" value="MATRIXIN"/>
</dbReference>
<evidence type="ECO:0000256" key="10">
    <source>
        <dbReference type="PIRSR" id="PIRSR001191-1"/>
    </source>
</evidence>
<proteinExistence type="inferred from homology"/>
<keyword evidence="7 11" id="KW-0862">Zinc</keyword>
<dbReference type="SMART" id="SM00120">
    <property type="entry name" value="HX"/>
    <property type="match status" value="4"/>
</dbReference>
<keyword evidence="2" id="KW-0645">Protease</keyword>
<dbReference type="GO" id="GO:0030198">
    <property type="term" value="P:extracellular matrix organization"/>
    <property type="evidence" value="ECO:0007669"/>
    <property type="project" value="TreeGrafter"/>
</dbReference>
<name>A0A7I8W9C9_9ANNE</name>
<evidence type="ECO:0000256" key="1">
    <source>
        <dbReference type="ARBA" id="ARBA00010370"/>
    </source>
</evidence>
<evidence type="ECO:0000256" key="5">
    <source>
        <dbReference type="ARBA" id="ARBA00022737"/>
    </source>
</evidence>
<feature type="binding site" evidence="11">
    <location>
        <position position="243"/>
    </location>
    <ligand>
        <name>Zn(2+)</name>
        <dbReference type="ChEBI" id="CHEBI:29105"/>
        <label>2</label>
        <note>catalytic</note>
    </ligand>
</feature>
<feature type="binding site" evidence="12">
    <location>
        <position position="257"/>
    </location>
    <ligand>
        <name>Zn(2+)</name>
        <dbReference type="ChEBI" id="CHEBI:29105"/>
        <label>2</label>
        <note>catalytic</note>
    </ligand>
</feature>
<dbReference type="PANTHER" id="PTHR10201:SF291">
    <property type="entry name" value="MATRIX METALLOPROTEINASE 1, ISOFORM C-RELATED"/>
    <property type="match status" value="1"/>
</dbReference>